<dbReference type="Pfam" id="PF02133">
    <property type="entry name" value="Transp_cyt_pur"/>
    <property type="match status" value="1"/>
</dbReference>
<comment type="similarity">
    <text evidence="2">Belongs to the purine-cytosine permease (2.A.39) family.</text>
</comment>
<proteinExistence type="inferred from homology"/>
<evidence type="ECO:0000256" key="2">
    <source>
        <dbReference type="ARBA" id="ARBA00008974"/>
    </source>
</evidence>
<feature type="transmembrane region" description="Helical" evidence="6">
    <location>
        <begin position="394"/>
        <end position="414"/>
    </location>
</feature>
<evidence type="ECO:0000256" key="1">
    <source>
        <dbReference type="ARBA" id="ARBA00004141"/>
    </source>
</evidence>
<evidence type="ECO:0000256" key="5">
    <source>
        <dbReference type="ARBA" id="ARBA00023136"/>
    </source>
</evidence>
<gene>
    <name evidence="7" type="ORF">CC85DRAFT_253384</name>
</gene>
<evidence type="ECO:0008006" key="9">
    <source>
        <dbReference type="Google" id="ProtNLM"/>
    </source>
</evidence>
<evidence type="ECO:0000256" key="3">
    <source>
        <dbReference type="ARBA" id="ARBA00022692"/>
    </source>
</evidence>
<keyword evidence="8" id="KW-1185">Reference proteome</keyword>
<feature type="transmembrane region" description="Helical" evidence="6">
    <location>
        <begin position="79"/>
        <end position="102"/>
    </location>
</feature>
<protein>
    <recommendedName>
        <fullName evidence="9">Uracil transporter FurD</fullName>
    </recommendedName>
</protein>
<dbReference type="GO" id="GO:0005886">
    <property type="term" value="C:plasma membrane"/>
    <property type="evidence" value="ECO:0007669"/>
    <property type="project" value="TreeGrafter"/>
</dbReference>
<accession>A0A0J0XZ87</accession>
<name>A0A0J0XZ87_9TREE</name>
<feature type="transmembrane region" description="Helical" evidence="6">
    <location>
        <begin position="476"/>
        <end position="496"/>
    </location>
</feature>
<dbReference type="Proteomes" id="UP000053611">
    <property type="component" value="Unassembled WGS sequence"/>
</dbReference>
<comment type="subcellular location">
    <subcellularLocation>
        <location evidence="1">Membrane</location>
        <topology evidence="1">Multi-pass membrane protein</topology>
    </subcellularLocation>
</comment>
<evidence type="ECO:0000256" key="6">
    <source>
        <dbReference type="SAM" id="Phobius"/>
    </source>
</evidence>
<keyword evidence="5 6" id="KW-0472">Membrane</keyword>
<evidence type="ECO:0000313" key="7">
    <source>
        <dbReference type="EMBL" id="KLT46363.1"/>
    </source>
</evidence>
<dbReference type="OrthoDB" id="2018619at2759"/>
<feature type="transmembrane region" description="Helical" evidence="6">
    <location>
        <begin position="114"/>
        <end position="136"/>
    </location>
</feature>
<feature type="transmembrane region" description="Helical" evidence="6">
    <location>
        <begin position="48"/>
        <end position="72"/>
    </location>
</feature>
<dbReference type="PANTHER" id="PTHR30618:SF0">
    <property type="entry name" value="PURINE-URACIL PERMEASE NCS1"/>
    <property type="match status" value="1"/>
</dbReference>
<dbReference type="InterPro" id="IPR045225">
    <property type="entry name" value="Uracil/uridine/allantoin_perm"/>
</dbReference>
<reference evidence="7 8" key="1">
    <citation type="submission" date="2015-03" db="EMBL/GenBank/DDBJ databases">
        <title>Genomics and transcriptomics of the oil-accumulating basidiomycete yeast T. oleaginosus allow insights into substrate utilization and the diverse evolutionary trajectories of mating systems in fungi.</title>
        <authorList>
            <consortium name="DOE Joint Genome Institute"/>
            <person name="Kourist R."/>
            <person name="Kracht O."/>
            <person name="Bracharz F."/>
            <person name="Lipzen A."/>
            <person name="Nolan M."/>
            <person name="Ohm R."/>
            <person name="Grigoriev I."/>
            <person name="Sun S."/>
            <person name="Heitman J."/>
            <person name="Bruck T."/>
            <person name="Nowrousian M."/>
        </authorList>
    </citation>
    <scope>NUCLEOTIDE SEQUENCE [LARGE SCALE GENOMIC DNA]</scope>
    <source>
        <strain evidence="7 8">IBC0246</strain>
    </source>
</reference>
<keyword evidence="4 6" id="KW-1133">Transmembrane helix</keyword>
<evidence type="ECO:0000313" key="8">
    <source>
        <dbReference type="Proteomes" id="UP000053611"/>
    </source>
</evidence>
<dbReference type="CDD" id="cd11482">
    <property type="entry name" value="SLC-NCS1sbd_NRT1-like"/>
    <property type="match status" value="1"/>
</dbReference>
<feature type="transmembrane region" description="Helical" evidence="6">
    <location>
        <begin position="197"/>
        <end position="218"/>
    </location>
</feature>
<feature type="transmembrane region" description="Helical" evidence="6">
    <location>
        <begin position="174"/>
        <end position="191"/>
    </location>
</feature>
<dbReference type="AlphaFoldDB" id="A0A0J0XZ87"/>
<evidence type="ECO:0000256" key="4">
    <source>
        <dbReference type="ARBA" id="ARBA00022989"/>
    </source>
</evidence>
<dbReference type="PANTHER" id="PTHR30618">
    <property type="entry name" value="NCS1 FAMILY PURINE/PYRIMIDINE TRANSPORTER"/>
    <property type="match status" value="1"/>
</dbReference>
<keyword evidence="3 6" id="KW-0812">Transmembrane</keyword>
<dbReference type="Gene3D" id="1.10.4160.10">
    <property type="entry name" value="Hydantoin permease"/>
    <property type="match status" value="1"/>
</dbReference>
<dbReference type="InterPro" id="IPR001248">
    <property type="entry name" value="Pur-cyt_permease"/>
</dbReference>
<dbReference type="GO" id="GO:0015205">
    <property type="term" value="F:nucleobase transmembrane transporter activity"/>
    <property type="evidence" value="ECO:0007669"/>
    <property type="project" value="TreeGrafter"/>
</dbReference>
<organism evidence="7 8">
    <name type="scientific">Cutaneotrichosporon oleaginosum</name>
    <dbReference type="NCBI Taxonomy" id="879819"/>
    <lineage>
        <taxon>Eukaryota</taxon>
        <taxon>Fungi</taxon>
        <taxon>Dikarya</taxon>
        <taxon>Basidiomycota</taxon>
        <taxon>Agaricomycotina</taxon>
        <taxon>Tremellomycetes</taxon>
        <taxon>Trichosporonales</taxon>
        <taxon>Trichosporonaceae</taxon>
        <taxon>Cutaneotrichosporon</taxon>
    </lineage>
</organism>
<feature type="transmembrane region" description="Helical" evidence="6">
    <location>
        <begin position="278"/>
        <end position="306"/>
    </location>
</feature>
<dbReference type="GeneID" id="28981210"/>
<sequence>MRLADVFKPSAWLLPKEESCIAPEEVWSNKDMDPTPPDHRTWTGWTFFAYWVCDLFQPGGWATVAAFVASGLTWWESCLAVFVGAFLAAIIIAANGWIGSVLHTPFAVTCRATYGYWGSKFVVLSRCVIACFWLSINSYAGGQFISYAIEAIWPSYARLPNQLSAGSGTTTRDMLSFFIFWVIQFPLIFIHPSKLKWIFNIKAVVVPIVALGTMIWALKKSGPLAGPALRSPMNRVAPGTARFVAFMYAVTSVQGVWATMSMNVGDFSRYLVKPKANLVQLFAFPAIFTAVSIVAAITATSLLPVYGDVLYQPYMIIAKWPTSPGGRAAMFLGGLAWALANATTNVTANSISAANDMVSLAPKYINIRRGQFISATVGVWAFAPWKVLASAQNFLSFMAAYSVVLAPMAALMVADYFIIKRRKYNVYHLYRPNGIYHYLGGWNWRSYVSLLCAIAPNLPGMANAINAKVNIGNIKYVYMVSNIVADVIAIFMYYALSRLFPDRPSIIDEAVHDAKEVEPTYSYDASATQYEFKEKDDFVYVNRA</sequence>
<feature type="transmembrane region" description="Helical" evidence="6">
    <location>
        <begin position="239"/>
        <end position="258"/>
    </location>
</feature>
<dbReference type="EMBL" id="KQ087177">
    <property type="protein sequence ID" value="KLT46363.1"/>
    <property type="molecule type" value="Genomic_DNA"/>
</dbReference>